<dbReference type="Pfam" id="PF06995">
    <property type="entry name" value="Phage_P2_GpU"/>
    <property type="match status" value="1"/>
</dbReference>
<dbReference type="RefSeq" id="WP_220749739.1">
    <property type="nucleotide sequence ID" value="NZ_BPFH01000005.1"/>
</dbReference>
<gene>
    <name evidence="1" type="primary">gpU</name>
    <name evidence="1" type="ORF">JANAI62_28650</name>
</gene>
<proteinExistence type="predicted"/>
<dbReference type="InterPro" id="IPR009734">
    <property type="entry name" value="Myoviridae_GpU"/>
</dbReference>
<protein>
    <submittedName>
        <fullName evidence="1">Tail assembly protein</fullName>
    </submittedName>
</protein>
<comment type="caution">
    <text evidence="1">The sequence shown here is derived from an EMBL/GenBank/DDBJ whole genome shotgun (WGS) entry which is preliminary data.</text>
</comment>
<name>A0ABQ4NPB4_9RHOB</name>
<keyword evidence="2" id="KW-1185">Reference proteome</keyword>
<evidence type="ECO:0000313" key="2">
    <source>
        <dbReference type="Proteomes" id="UP000786693"/>
    </source>
</evidence>
<evidence type="ECO:0000313" key="1">
    <source>
        <dbReference type="EMBL" id="GIT96242.1"/>
    </source>
</evidence>
<organism evidence="1 2">
    <name type="scientific">Jannaschia pagri</name>
    <dbReference type="NCBI Taxonomy" id="2829797"/>
    <lineage>
        <taxon>Bacteria</taxon>
        <taxon>Pseudomonadati</taxon>
        <taxon>Pseudomonadota</taxon>
        <taxon>Alphaproteobacteria</taxon>
        <taxon>Rhodobacterales</taxon>
        <taxon>Roseobacteraceae</taxon>
        <taxon>Jannaschia</taxon>
    </lineage>
</organism>
<accession>A0ABQ4NPB4</accession>
<sequence length="133" mass="14745">MISSFVMMWLGAFRFGASRPSHDKIRQTSTYRWEPVDLVGRRPQLHFLGPGEETMALEGTIHPHFRGGLRQVEAMRAQAALGLPMLMGDGLGFVLGHWVIAGVEDQRSYLMADGAPRQIDFTLNLVRAPGLLG</sequence>
<dbReference type="Proteomes" id="UP000786693">
    <property type="component" value="Unassembled WGS sequence"/>
</dbReference>
<dbReference type="EMBL" id="BPFH01000005">
    <property type="protein sequence ID" value="GIT96242.1"/>
    <property type="molecule type" value="Genomic_DNA"/>
</dbReference>
<reference evidence="1 2" key="1">
    <citation type="submission" date="2021-05" db="EMBL/GenBank/DDBJ databases">
        <title>Bacteria Genome sequencing.</title>
        <authorList>
            <person name="Takabe Y."/>
            <person name="Nakajima Y."/>
            <person name="Suzuki S."/>
            <person name="Shiozaki T."/>
        </authorList>
    </citation>
    <scope>NUCLEOTIDE SEQUENCE [LARGE SCALE GENOMIC DNA]</scope>
    <source>
        <strain evidence="1 2">AI_62</strain>
    </source>
</reference>